<dbReference type="GO" id="GO:0016791">
    <property type="term" value="F:phosphatase activity"/>
    <property type="evidence" value="ECO:0007669"/>
    <property type="project" value="UniProtKB-ARBA"/>
</dbReference>
<dbReference type="OMA" id="FEEHDPC"/>
<dbReference type="OrthoDB" id="2363873at2759"/>
<dbReference type="PANTHER" id="PTHR43316:SF4">
    <property type="entry name" value="ACID DEHALOGENASE, PUTATIVE (AFU_ORTHOLOGUE AFUA_8G05870)-RELATED"/>
    <property type="match status" value="1"/>
</dbReference>
<dbReference type="eggNOG" id="ENOG502S2WA">
    <property type="taxonomic scope" value="Eukaryota"/>
</dbReference>
<dbReference type="SUPFAM" id="SSF56784">
    <property type="entry name" value="HAD-like"/>
    <property type="match status" value="1"/>
</dbReference>
<evidence type="ECO:0000313" key="2">
    <source>
        <dbReference type="EMBL" id="CBX99216.1"/>
    </source>
</evidence>
<protein>
    <submittedName>
        <fullName evidence="2">Similar to haloacid dehalogenase</fullName>
    </submittedName>
</protein>
<dbReference type="PANTHER" id="PTHR43316">
    <property type="entry name" value="HYDROLASE, HALOACID DELAHOGENASE-RELATED"/>
    <property type="match status" value="1"/>
</dbReference>
<dbReference type="Proteomes" id="UP000002668">
    <property type="component" value="Genome"/>
</dbReference>
<dbReference type="AlphaFoldDB" id="E5A6H1"/>
<proteinExistence type="predicted"/>
<dbReference type="InterPro" id="IPR051540">
    <property type="entry name" value="S-2-haloacid_dehalogenase"/>
</dbReference>
<dbReference type="EMBL" id="FP929135">
    <property type="protein sequence ID" value="CBX99216.1"/>
    <property type="molecule type" value="Genomic_DNA"/>
</dbReference>
<gene>
    <name evidence="2" type="ORF">LEMA_P084550.1</name>
</gene>
<keyword evidence="1" id="KW-0378">Hydrolase</keyword>
<dbReference type="STRING" id="985895.E5A6H1"/>
<dbReference type="RefSeq" id="XP_003842695.1">
    <property type="nucleotide sequence ID" value="XM_003842647.1"/>
</dbReference>
<dbReference type="InParanoid" id="E5A6H1"/>
<dbReference type="PRINTS" id="PR00413">
    <property type="entry name" value="HADHALOGNASE"/>
</dbReference>
<keyword evidence="3" id="KW-1185">Reference proteome</keyword>
<dbReference type="InterPro" id="IPR023214">
    <property type="entry name" value="HAD_sf"/>
</dbReference>
<sequence length="241" mass="27132">MTKSASFDVIGTCFAFSVPINAISERLGPILTTHSVDAKSLFFAWFYAAQRDFTYTSISGSYRPIAEILKLTFRRACCIVNIPGDAVSDEDVTEVMKAFKAMQPREGLKECFDGLREAGWDVYAVTNGGVQTSLSYYRKALIELDRDHLLSCDDLQIAKPDVRVYENANRHLSSRGMGEKGDGTRWFVAAHSWDLIAARTAGFKTAWLAVEEHEPVTEVFGEFDIYAKDMKELLRKMKEIK</sequence>
<evidence type="ECO:0000256" key="1">
    <source>
        <dbReference type="ARBA" id="ARBA00022801"/>
    </source>
</evidence>
<dbReference type="InterPro" id="IPR006439">
    <property type="entry name" value="HAD-SF_hydro_IA"/>
</dbReference>
<dbReference type="InterPro" id="IPR023198">
    <property type="entry name" value="PGP-like_dom2"/>
</dbReference>
<evidence type="ECO:0000313" key="3">
    <source>
        <dbReference type="Proteomes" id="UP000002668"/>
    </source>
</evidence>
<reference evidence="3" key="1">
    <citation type="journal article" date="2011" name="Nat. Commun.">
        <title>Effector diversification within compartments of the Leptosphaeria maculans genome affected by Repeat-Induced Point mutations.</title>
        <authorList>
            <person name="Rouxel T."/>
            <person name="Grandaubert J."/>
            <person name="Hane J.K."/>
            <person name="Hoede C."/>
            <person name="van de Wouw A.P."/>
            <person name="Couloux A."/>
            <person name="Dominguez V."/>
            <person name="Anthouard V."/>
            <person name="Bally P."/>
            <person name="Bourras S."/>
            <person name="Cozijnsen A.J."/>
            <person name="Ciuffetti L.M."/>
            <person name="Degrave A."/>
            <person name="Dilmaghani A."/>
            <person name="Duret L."/>
            <person name="Fudal I."/>
            <person name="Goodwin S.B."/>
            <person name="Gout L."/>
            <person name="Glaser N."/>
            <person name="Linglin J."/>
            <person name="Kema G.H.J."/>
            <person name="Lapalu N."/>
            <person name="Lawrence C.B."/>
            <person name="May K."/>
            <person name="Meyer M."/>
            <person name="Ollivier B."/>
            <person name="Poulain J."/>
            <person name="Schoch C.L."/>
            <person name="Simon A."/>
            <person name="Spatafora J.W."/>
            <person name="Stachowiak A."/>
            <person name="Turgeon B.G."/>
            <person name="Tyler B.M."/>
            <person name="Vincent D."/>
            <person name="Weissenbach J."/>
            <person name="Amselem J."/>
            <person name="Quesneville H."/>
            <person name="Oliver R.P."/>
            <person name="Wincker P."/>
            <person name="Balesdent M.-H."/>
            <person name="Howlett B.J."/>
        </authorList>
    </citation>
    <scope>NUCLEOTIDE SEQUENCE [LARGE SCALE GENOMIC DNA]</scope>
    <source>
        <strain evidence="3">JN3 / isolate v23.1.3 / race Av1-4-5-6-7-8</strain>
    </source>
</reference>
<dbReference type="Gene3D" id="1.10.150.240">
    <property type="entry name" value="Putative phosphatase, domain 2"/>
    <property type="match status" value="1"/>
</dbReference>
<dbReference type="Gene3D" id="3.40.50.1000">
    <property type="entry name" value="HAD superfamily/HAD-like"/>
    <property type="match status" value="1"/>
</dbReference>
<dbReference type="GeneID" id="13289010"/>
<dbReference type="VEuPathDB" id="FungiDB:LEMA_P084550.1"/>
<accession>E5A6H1</accession>
<dbReference type="HOGENOM" id="CLU_045011_2_0_1"/>
<organism evidence="2 3">
    <name type="scientific">Leptosphaeria maculans (strain JN3 / isolate v23.1.3 / race Av1-4-5-6-7-8)</name>
    <name type="common">Blackleg fungus</name>
    <name type="synonym">Phoma lingam</name>
    <dbReference type="NCBI Taxonomy" id="985895"/>
    <lineage>
        <taxon>Eukaryota</taxon>
        <taxon>Fungi</taxon>
        <taxon>Dikarya</taxon>
        <taxon>Ascomycota</taxon>
        <taxon>Pezizomycotina</taxon>
        <taxon>Dothideomycetes</taxon>
        <taxon>Pleosporomycetidae</taxon>
        <taxon>Pleosporales</taxon>
        <taxon>Pleosporineae</taxon>
        <taxon>Leptosphaeriaceae</taxon>
        <taxon>Plenodomus</taxon>
        <taxon>Plenodomus lingam/Leptosphaeria maculans species complex</taxon>
    </lineage>
</organism>
<dbReference type="InterPro" id="IPR036412">
    <property type="entry name" value="HAD-like_sf"/>
</dbReference>
<name>E5A6H1_LEPMJ</name>